<dbReference type="AlphaFoldDB" id="S3DHZ1"/>
<evidence type="ECO:0000256" key="4">
    <source>
        <dbReference type="ARBA" id="ARBA00023002"/>
    </source>
</evidence>
<dbReference type="EMBL" id="AMSD01000002">
    <property type="protein sequence ID" value="EPE37290.1"/>
    <property type="molecule type" value="Genomic_DNA"/>
</dbReference>
<feature type="binding site" evidence="5 6">
    <location>
        <begin position="75"/>
        <end position="76"/>
    </location>
    <ligand>
        <name>FMN</name>
        <dbReference type="ChEBI" id="CHEBI:58210"/>
    </ligand>
</feature>
<dbReference type="InterPro" id="IPR019576">
    <property type="entry name" value="Pyridoxamine_oxidase_dimer_C"/>
</dbReference>
<feature type="binding site" evidence="5">
    <location>
        <position position="122"/>
    </location>
    <ligand>
        <name>substrate</name>
    </ligand>
</feature>
<keyword evidence="2 5" id="KW-0285">Flavoprotein</keyword>
<evidence type="ECO:0000313" key="10">
    <source>
        <dbReference type="Proteomes" id="UP000053688"/>
    </source>
</evidence>
<dbReference type="InterPro" id="IPR019740">
    <property type="entry name" value="Pyridox_Oxase_CS"/>
</dbReference>
<evidence type="ECO:0000256" key="6">
    <source>
        <dbReference type="PIRSR" id="PIRSR000190-2"/>
    </source>
</evidence>
<comment type="catalytic activity">
    <reaction evidence="5">
        <text>pyridoxine 5'-phosphate + O2 = pyridoxal 5'-phosphate + H2O2</text>
        <dbReference type="Rhea" id="RHEA:15149"/>
        <dbReference type="ChEBI" id="CHEBI:15379"/>
        <dbReference type="ChEBI" id="CHEBI:16240"/>
        <dbReference type="ChEBI" id="CHEBI:58589"/>
        <dbReference type="ChEBI" id="CHEBI:597326"/>
        <dbReference type="EC" id="1.4.3.5"/>
    </reaction>
</comment>
<dbReference type="InterPro" id="IPR011576">
    <property type="entry name" value="Pyridox_Oxase_N"/>
</dbReference>
<dbReference type="UniPathway" id="UPA01068">
    <property type="reaction ID" value="UER00304"/>
</dbReference>
<feature type="binding site" evidence="5 6">
    <location>
        <begin position="139"/>
        <end position="140"/>
    </location>
    <ligand>
        <name>FMN</name>
        <dbReference type="ChEBI" id="CHEBI:58210"/>
    </ligand>
</feature>
<sequence length="211" mass="24972">MKCLSIRNEYVRSILRRRDLNPDPIEQFKLWLQQSIDEQVIDSTTMTIATVDKNNQPFQRIVLLKGIDTNGFVFYTNFSSRKAKQIALNKKVSLLFFWGKMERQVHITGIAKKMSLKENIRYFYSRPKENQIASLVSKQSSKITSYSILENAFLKLKKKFDQENIPAPKFWGGFRINPETIEFWQGGKYRLHDRFLFSRNNNHWTIDRLAP</sequence>
<dbReference type="PANTHER" id="PTHR10851:SF0">
    <property type="entry name" value="PYRIDOXINE-5'-PHOSPHATE OXIDASE"/>
    <property type="match status" value="1"/>
</dbReference>
<comment type="pathway">
    <text evidence="5">Cofactor metabolism; pyridoxal 5'-phosphate salvage; pyridoxal 5'-phosphate from pyridoxamine 5'-phosphate: step 1/1.</text>
</comment>
<comment type="caution">
    <text evidence="5">Lacks conserved residue(s) required for the propagation of feature annotation.</text>
</comment>
<dbReference type="eggNOG" id="COG0259">
    <property type="taxonomic scope" value="Bacteria"/>
</dbReference>
<dbReference type="PIRSF" id="PIRSF000190">
    <property type="entry name" value="Pyd_amn-ph_oxd"/>
    <property type="match status" value="1"/>
</dbReference>
<feature type="domain" description="Pyridoxamine 5'-phosphate oxidase N-terminal" evidence="7">
    <location>
        <begin position="33"/>
        <end position="153"/>
    </location>
</feature>
<dbReference type="GO" id="GO:0004733">
    <property type="term" value="F:pyridoxamine phosphate oxidase activity"/>
    <property type="evidence" value="ECO:0007669"/>
    <property type="project" value="UniProtKB-UniRule"/>
</dbReference>
<name>S3DHZ1_9GAMM</name>
<comment type="function">
    <text evidence="5">Catalyzes the oxidation of either pyridoxine 5'-phosphate (PNP) or pyridoxamine 5'-phosphate (PMP) into pyridoxal 5'-phosphate (PLP).</text>
</comment>
<keyword evidence="5" id="KW-0664">Pyridoxine biosynthesis</keyword>
<dbReference type="NCBIfam" id="TIGR00558">
    <property type="entry name" value="pdxH"/>
    <property type="match status" value="1"/>
</dbReference>
<gene>
    <name evidence="5 9" type="primary">pdxH</name>
    <name evidence="9" type="ORF">O1U_0590</name>
</gene>
<dbReference type="EC" id="1.4.3.5" evidence="5"/>
<feature type="binding site" evidence="5 6">
    <location>
        <position position="104"/>
    </location>
    <ligand>
        <name>FMN</name>
        <dbReference type="ChEBI" id="CHEBI:58210"/>
    </ligand>
</feature>
<accession>S3DHZ1</accession>
<evidence type="ECO:0000256" key="5">
    <source>
        <dbReference type="HAMAP-Rule" id="MF_01629"/>
    </source>
</evidence>
<dbReference type="PROSITE" id="PS01064">
    <property type="entry name" value="PYRIDOX_OXIDASE"/>
    <property type="match status" value="1"/>
</dbReference>
<dbReference type="NCBIfam" id="NF004231">
    <property type="entry name" value="PRK05679.1"/>
    <property type="match status" value="1"/>
</dbReference>
<dbReference type="InterPro" id="IPR012349">
    <property type="entry name" value="Split_barrel_FMN-bd"/>
</dbReference>
<dbReference type="SUPFAM" id="SSF50475">
    <property type="entry name" value="FMN-binding split barrel"/>
    <property type="match status" value="1"/>
</dbReference>
<keyword evidence="4 5" id="KW-0560">Oxidoreductase</keyword>
<comment type="caution">
    <text evidence="9">The sequence shown here is derived from an EMBL/GenBank/DDBJ whole genome shotgun (WGS) entry which is preliminary data.</text>
</comment>
<evidence type="ECO:0000259" key="7">
    <source>
        <dbReference type="Pfam" id="PF01243"/>
    </source>
</evidence>
<feature type="binding site" evidence="5">
    <location>
        <begin position="190"/>
        <end position="192"/>
    </location>
    <ligand>
        <name>substrate</name>
    </ligand>
</feature>
<dbReference type="RefSeq" id="WP_016503922.1">
    <property type="nucleotide sequence ID" value="NZ_AMSD01000002.1"/>
</dbReference>
<comment type="similarity">
    <text evidence="1 5">Belongs to the pyridoxamine 5'-phosphate oxidase family.</text>
</comment>
<comment type="subunit">
    <text evidence="5">Homodimer.</text>
</comment>
<feature type="binding site" evidence="5 6">
    <location>
        <position position="194"/>
    </location>
    <ligand>
        <name>FMN</name>
        <dbReference type="ChEBI" id="CHEBI:58210"/>
    </ligand>
</feature>
<dbReference type="Pfam" id="PF01243">
    <property type="entry name" value="PNPOx_N"/>
    <property type="match status" value="1"/>
</dbReference>
<feature type="binding site" evidence="5 6">
    <location>
        <position position="82"/>
    </location>
    <ligand>
        <name>FMN</name>
        <dbReference type="ChEBI" id="CHEBI:58210"/>
    </ligand>
</feature>
<dbReference type="STRING" id="28176.CF66_9073"/>
<evidence type="ECO:0000259" key="8">
    <source>
        <dbReference type="Pfam" id="PF10590"/>
    </source>
</evidence>
<dbReference type="Proteomes" id="UP000053688">
    <property type="component" value="Unassembled WGS sequence"/>
</dbReference>
<feature type="binding site" evidence="5 6">
    <location>
        <position position="184"/>
    </location>
    <ligand>
        <name>FMN</name>
        <dbReference type="ChEBI" id="CHEBI:58210"/>
    </ligand>
</feature>
<dbReference type="GO" id="GO:0010181">
    <property type="term" value="F:FMN binding"/>
    <property type="evidence" value="ECO:0007669"/>
    <property type="project" value="UniProtKB-UniRule"/>
</dbReference>
<feature type="domain" description="Pyridoxine 5'-phosphate oxidase dimerisation C-terminal" evidence="8">
    <location>
        <begin position="171"/>
        <end position="211"/>
    </location>
</feature>
<dbReference type="PANTHER" id="PTHR10851">
    <property type="entry name" value="PYRIDOXINE-5-PHOSPHATE OXIDASE"/>
    <property type="match status" value="1"/>
</dbReference>
<organism evidence="9 10">
    <name type="scientific">Candidatus Photodesmus katoptron Akat1</name>
    <dbReference type="NCBI Taxonomy" id="1236703"/>
    <lineage>
        <taxon>Bacteria</taxon>
        <taxon>Pseudomonadati</taxon>
        <taxon>Pseudomonadota</taxon>
        <taxon>Gammaproteobacteria</taxon>
        <taxon>Vibrionales</taxon>
        <taxon>Vibrionaceae</taxon>
        <taxon>Candidatus Photodesmus</taxon>
    </lineage>
</organism>
<comment type="cofactor">
    <cofactor evidence="5 6">
        <name>FMN</name>
        <dbReference type="ChEBI" id="CHEBI:58210"/>
    </cofactor>
    <text evidence="5 6">Binds 1 FMN per subunit.</text>
</comment>
<evidence type="ECO:0000256" key="3">
    <source>
        <dbReference type="ARBA" id="ARBA00022643"/>
    </source>
</evidence>
<reference evidence="9 10" key="1">
    <citation type="journal article" date="2014" name="Environ. Microbiol.">
        <title>Genomic signatures of obligate host dependence in the luminous bacterial symbiont of a vertebrate.</title>
        <authorList>
            <person name="Hendry T.A."/>
            <person name="de Wet J.R."/>
            <person name="Dunlap P.V."/>
        </authorList>
    </citation>
    <scope>NUCLEOTIDE SEQUENCE [LARGE SCALE GENOMIC DNA]</scope>
    <source>
        <strain evidence="9 10">Akat1</strain>
    </source>
</reference>
<dbReference type="GO" id="GO:0008615">
    <property type="term" value="P:pyridoxine biosynthetic process"/>
    <property type="evidence" value="ECO:0007669"/>
    <property type="project" value="UniProtKB-UniRule"/>
</dbReference>
<feature type="binding site" evidence="5">
    <location>
        <position position="65"/>
    </location>
    <ligand>
        <name>substrate</name>
    </ligand>
</feature>
<keyword evidence="3 5" id="KW-0288">FMN</keyword>
<dbReference type="PATRIC" id="fig|1236703.3.peg.600"/>
<comment type="pathway">
    <text evidence="5">Cofactor metabolism; pyridoxal 5'-phosphate salvage; pyridoxal 5'-phosphate from pyridoxine 5'-phosphate: step 1/1.</text>
</comment>
<evidence type="ECO:0000256" key="1">
    <source>
        <dbReference type="ARBA" id="ARBA00007301"/>
    </source>
</evidence>
<evidence type="ECO:0000256" key="2">
    <source>
        <dbReference type="ARBA" id="ARBA00022630"/>
    </source>
</evidence>
<dbReference type="Gene3D" id="2.30.110.10">
    <property type="entry name" value="Electron Transport, Fmn-binding Protein, Chain A"/>
    <property type="match status" value="1"/>
</dbReference>
<feature type="binding site" evidence="5">
    <location>
        <position position="126"/>
    </location>
    <ligand>
        <name>substrate</name>
    </ligand>
</feature>
<dbReference type="Pfam" id="PF10590">
    <property type="entry name" value="PNP_phzG_C"/>
    <property type="match status" value="1"/>
</dbReference>
<dbReference type="InterPro" id="IPR000659">
    <property type="entry name" value="Pyridox_Oxase"/>
</dbReference>
<protein>
    <recommendedName>
        <fullName evidence="5">Pyridoxine/pyridoxamine 5'-phosphate oxidase</fullName>
        <ecNumber evidence="5">1.4.3.5</ecNumber>
    </recommendedName>
    <alternativeName>
        <fullName evidence="5">PNP/PMP oxidase</fullName>
        <shortName evidence="5">PNPOx</shortName>
    </alternativeName>
    <alternativeName>
        <fullName evidence="5">Pyridoxal 5'-phosphate synthase</fullName>
    </alternativeName>
</protein>
<dbReference type="HAMAP" id="MF_01629">
    <property type="entry name" value="PdxH"/>
    <property type="match status" value="1"/>
</dbReference>
<proteinExistence type="inferred from homology"/>
<evidence type="ECO:0000313" key="9">
    <source>
        <dbReference type="EMBL" id="EPE37290.1"/>
    </source>
</evidence>
<keyword evidence="10" id="KW-1185">Reference proteome</keyword>
<feature type="binding site" evidence="5 6">
    <location>
        <begin position="60"/>
        <end position="65"/>
    </location>
    <ligand>
        <name>FMN</name>
        <dbReference type="ChEBI" id="CHEBI:58210"/>
    </ligand>
</feature>
<feature type="binding site" evidence="5 6">
    <location>
        <position position="81"/>
    </location>
    <ligand>
        <name>FMN</name>
        <dbReference type="ChEBI" id="CHEBI:58210"/>
    </ligand>
</feature>
<comment type="catalytic activity">
    <reaction evidence="5">
        <text>pyridoxamine 5'-phosphate + O2 + H2O = pyridoxal 5'-phosphate + H2O2 + NH4(+)</text>
        <dbReference type="Rhea" id="RHEA:15817"/>
        <dbReference type="ChEBI" id="CHEBI:15377"/>
        <dbReference type="ChEBI" id="CHEBI:15379"/>
        <dbReference type="ChEBI" id="CHEBI:16240"/>
        <dbReference type="ChEBI" id="CHEBI:28938"/>
        <dbReference type="ChEBI" id="CHEBI:58451"/>
        <dbReference type="ChEBI" id="CHEBI:597326"/>
        <dbReference type="EC" id="1.4.3.5"/>
    </reaction>
</comment>